<feature type="transmembrane region" description="Helical" evidence="2">
    <location>
        <begin position="123"/>
        <end position="147"/>
    </location>
</feature>
<feature type="compositionally biased region" description="Polar residues" evidence="1">
    <location>
        <begin position="496"/>
        <end position="508"/>
    </location>
</feature>
<dbReference type="Proteomes" id="UP000007322">
    <property type="component" value="Chromosome 3"/>
</dbReference>
<reference evidence="3 4" key="1">
    <citation type="journal article" date="2011" name="Nat. Biotechnol.">
        <title>Comparative genomic analysis of the thermophilic biomass-degrading fungi Myceliophthora thermophila and Thielavia terrestris.</title>
        <authorList>
            <person name="Berka R.M."/>
            <person name="Grigoriev I.V."/>
            <person name="Otillar R."/>
            <person name="Salamov A."/>
            <person name="Grimwood J."/>
            <person name="Reid I."/>
            <person name="Ishmael N."/>
            <person name="John T."/>
            <person name="Darmond C."/>
            <person name="Moisan M.-C."/>
            <person name="Henrissat B."/>
            <person name="Coutinho P.M."/>
            <person name="Lombard V."/>
            <person name="Natvig D.O."/>
            <person name="Lindquist E."/>
            <person name="Schmutz J."/>
            <person name="Lucas S."/>
            <person name="Harris P."/>
            <person name="Powlowski J."/>
            <person name="Bellemare A."/>
            <person name="Taylor D."/>
            <person name="Butler G."/>
            <person name="de Vries R.P."/>
            <person name="Allijn I.E."/>
            <person name="van den Brink J."/>
            <person name="Ushinsky S."/>
            <person name="Storms R."/>
            <person name="Powell A.J."/>
            <person name="Paulsen I.T."/>
            <person name="Elbourne L.D.H."/>
            <person name="Baker S.E."/>
            <person name="Magnuson J."/>
            <person name="LaBoissiere S."/>
            <person name="Clutterbuck A.J."/>
            <person name="Martinez D."/>
            <person name="Wogulis M."/>
            <person name="de Leon A.L."/>
            <person name="Rey M.W."/>
            <person name="Tsang A."/>
        </authorList>
    </citation>
    <scope>NUCLEOTIDE SEQUENCE [LARGE SCALE GENOMIC DNA]</scope>
    <source>
        <strain evidence="4">ATCC 42464 / BCRC 31852 / DSM 1799</strain>
    </source>
</reference>
<feature type="compositionally biased region" description="Low complexity" evidence="1">
    <location>
        <begin position="298"/>
        <end position="310"/>
    </location>
</feature>
<dbReference type="InParanoid" id="G2QBQ1"/>
<name>G2QBQ1_THET4</name>
<organism evidence="3 4">
    <name type="scientific">Thermothelomyces thermophilus (strain ATCC 42464 / BCRC 31852 / DSM 1799)</name>
    <name type="common">Sporotrichum thermophile</name>
    <dbReference type="NCBI Taxonomy" id="573729"/>
    <lineage>
        <taxon>Eukaryota</taxon>
        <taxon>Fungi</taxon>
        <taxon>Dikarya</taxon>
        <taxon>Ascomycota</taxon>
        <taxon>Pezizomycotina</taxon>
        <taxon>Sordariomycetes</taxon>
        <taxon>Sordariomycetidae</taxon>
        <taxon>Sordariales</taxon>
        <taxon>Chaetomiaceae</taxon>
        <taxon>Thermothelomyces</taxon>
    </lineage>
</organism>
<gene>
    <name evidence="3" type="ORF">MYCTH_2304910</name>
</gene>
<dbReference type="STRING" id="573729.G2QBQ1"/>
<feature type="compositionally biased region" description="Low complexity" evidence="1">
    <location>
        <begin position="190"/>
        <end position="209"/>
    </location>
</feature>
<feature type="compositionally biased region" description="Basic and acidic residues" evidence="1">
    <location>
        <begin position="423"/>
        <end position="435"/>
    </location>
</feature>
<evidence type="ECO:0000256" key="2">
    <source>
        <dbReference type="SAM" id="Phobius"/>
    </source>
</evidence>
<keyword evidence="2" id="KW-0812">Transmembrane</keyword>
<dbReference type="EMBL" id="CP003004">
    <property type="protein sequence ID" value="AEO57994.1"/>
    <property type="molecule type" value="Genomic_DNA"/>
</dbReference>
<feature type="compositionally biased region" description="Low complexity" evidence="1">
    <location>
        <begin position="436"/>
        <end position="452"/>
    </location>
</feature>
<feature type="region of interest" description="Disordered" evidence="1">
    <location>
        <begin position="423"/>
        <end position="508"/>
    </location>
</feature>
<keyword evidence="2" id="KW-0472">Membrane</keyword>
<dbReference type="VEuPathDB" id="FungiDB:MYCTH_2304910"/>
<dbReference type="HOGENOM" id="CLU_030774_1_0_1"/>
<dbReference type="AlphaFoldDB" id="G2QBQ1"/>
<feature type="transmembrane region" description="Helical" evidence="2">
    <location>
        <begin position="6"/>
        <end position="30"/>
    </location>
</feature>
<sequence>MAVPRTLTAALGAVAFLPTTAMLGIHIILARSPTDRARSVKVTGALAAVFEAFIFVLVPSLTVSHLVPWDPGSESRLLRRLLFGTGLALCTIAWAVSVSNLVCLSRVADDPHSTILGSEADHFVVGSSVALGFAFAAQLGFFIFHFLSGRTPSSSPEVSIPEQKTGSRLGWRIKTVPYHETTPNSANSLGSSFSFGTPTSPGSSGGRSRPNTMSSIRTSFSHAIRPFTSKTRLLSLSRRFSHKPASLDLGAPQEPRPRSVGAGFDYWDTSAVGSENRQTVLESFTPPPSRSLATIPASPSNSRSSSPGRSLDMLEPPHTTRRSRSYSSVSSRAIQAQRIAFTQQKSHSEAHIHPLFRSDSPAPPLATPGTVVVAAPNAGKVIADRQSIRSIQSLRRLRSESLPTVTSPLSRAASVDSFVVSRRENSMSRSIREEAGAMAGAAATTTTAPAAAGGTGREDAERKSVPPIPEYVLNAGPRSSLALYQSRKNEEGGQGSPDSEQQPTSSPS</sequence>
<protein>
    <submittedName>
        <fullName evidence="3">Uncharacterized protein</fullName>
    </submittedName>
</protein>
<dbReference type="GeneID" id="11507865"/>
<accession>G2QBQ1</accession>
<dbReference type="KEGG" id="mtm:MYCTH_2304910"/>
<evidence type="ECO:0000313" key="3">
    <source>
        <dbReference type="EMBL" id="AEO57994.1"/>
    </source>
</evidence>
<keyword evidence="4" id="KW-1185">Reference proteome</keyword>
<evidence type="ECO:0000313" key="4">
    <source>
        <dbReference type="Proteomes" id="UP000007322"/>
    </source>
</evidence>
<dbReference type="OrthoDB" id="5431149at2759"/>
<dbReference type="OMA" id="YSQTMPI"/>
<proteinExistence type="predicted"/>
<dbReference type="eggNOG" id="ENOG502S6ST">
    <property type="taxonomic scope" value="Eukaryota"/>
</dbReference>
<evidence type="ECO:0000256" key="1">
    <source>
        <dbReference type="SAM" id="MobiDB-lite"/>
    </source>
</evidence>
<feature type="region of interest" description="Disordered" evidence="1">
    <location>
        <begin position="277"/>
        <end position="329"/>
    </location>
</feature>
<keyword evidence="2" id="KW-1133">Transmembrane helix</keyword>
<dbReference type="RefSeq" id="XP_003663239.1">
    <property type="nucleotide sequence ID" value="XM_003663191.1"/>
</dbReference>
<feature type="transmembrane region" description="Helical" evidence="2">
    <location>
        <begin position="42"/>
        <end position="61"/>
    </location>
</feature>
<feature type="region of interest" description="Disordered" evidence="1">
    <location>
        <begin position="183"/>
        <end position="214"/>
    </location>
</feature>
<feature type="transmembrane region" description="Helical" evidence="2">
    <location>
        <begin position="81"/>
        <end position="102"/>
    </location>
</feature>